<keyword evidence="3" id="KW-0808">Transferase</keyword>
<feature type="domain" description="Polymerase nucleotidyl transferase" evidence="2">
    <location>
        <begin position="17"/>
        <end position="81"/>
    </location>
</feature>
<dbReference type="AlphaFoldDB" id="A0A7C3WSJ4"/>
<name>A0A7C3WSJ4_THEPE</name>
<accession>A0A7C3WSJ4</accession>
<dbReference type="InterPro" id="IPR043519">
    <property type="entry name" value="NT_sf"/>
</dbReference>
<dbReference type="SUPFAM" id="SSF81301">
    <property type="entry name" value="Nucleotidyltransferase"/>
    <property type="match status" value="1"/>
</dbReference>
<feature type="region of interest" description="Disordered" evidence="1">
    <location>
        <begin position="234"/>
        <end position="267"/>
    </location>
</feature>
<evidence type="ECO:0000313" key="3">
    <source>
        <dbReference type="EMBL" id="HGB24604.1"/>
    </source>
</evidence>
<protein>
    <submittedName>
        <fullName evidence="3">Nucleotidyltransferase domain-containing protein</fullName>
    </submittedName>
</protein>
<gene>
    <name evidence="3" type="ORF">ENV88_00840</name>
</gene>
<feature type="compositionally biased region" description="Basic and acidic residues" evidence="1">
    <location>
        <begin position="257"/>
        <end position="267"/>
    </location>
</feature>
<sequence>MGPVSTPLVSAEEVAEELASSFARKRGVVGVVYLGALARGYFDEHSDIDIVVYKRRGVRLGWPREKEYTYKGFTVDLEVRDYEKELRRPWTPEERWVFLNARIRYDPEGLVRKLFELKARLTERERIRLLEDELRRAEWSLGDARAWLHRGSLLSAHYTVTVALRHLLRSIVLLNGLPPPPDKWLIHAAMSSEKQPPQLEKLMRDALECQRLDAQELKRRVSVVELLLDWARSQSARRSWRERKASRGSITGAGGGEESRRTVEEEY</sequence>
<dbReference type="GO" id="GO:0016779">
    <property type="term" value="F:nucleotidyltransferase activity"/>
    <property type="evidence" value="ECO:0007669"/>
    <property type="project" value="InterPro"/>
</dbReference>
<comment type="caution">
    <text evidence="3">The sequence shown here is derived from an EMBL/GenBank/DDBJ whole genome shotgun (WGS) entry which is preliminary data.</text>
</comment>
<dbReference type="EMBL" id="DTIB01000020">
    <property type="protein sequence ID" value="HGB24604.1"/>
    <property type="molecule type" value="Genomic_DNA"/>
</dbReference>
<reference evidence="3" key="1">
    <citation type="journal article" date="2020" name="mSystems">
        <title>Genome- and Community-Level Interaction Insights into Carbon Utilization and Element Cycling Functions of Hydrothermarchaeota in Hydrothermal Sediment.</title>
        <authorList>
            <person name="Zhou Z."/>
            <person name="Liu Y."/>
            <person name="Xu W."/>
            <person name="Pan J."/>
            <person name="Luo Z.H."/>
            <person name="Li M."/>
        </authorList>
    </citation>
    <scope>NUCLEOTIDE SEQUENCE [LARGE SCALE GENOMIC DNA]</scope>
    <source>
        <strain evidence="3">SpSt-8</strain>
    </source>
</reference>
<dbReference type="Gene3D" id="3.30.460.10">
    <property type="entry name" value="Beta Polymerase, domain 2"/>
    <property type="match status" value="1"/>
</dbReference>
<dbReference type="CDD" id="cd05403">
    <property type="entry name" value="NT_KNTase_like"/>
    <property type="match status" value="1"/>
</dbReference>
<dbReference type="InterPro" id="IPR002934">
    <property type="entry name" value="Polymerase_NTP_transf_dom"/>
</dbReference>
<evidence type="ECO:0000256" key="1">
    <source>
        <dbReference type="SAM" id="MobiDB-lite"/>
    </source>
</evidence>
<organism evidence="3">
    <name type="scientific">Thermofilum pendens</name>
    <dbReference type="NCBI Taxonomy" id="2269"/>
    <lineage>
        <taxon>Archaea</taxon>
        <taxon>Thermoproteota</taxon>
        <taxon>Thermoprotei</taxon>
        <taxon>Thermofilales</taxon>
        <taxon>Thermofilaceae</taxon>
        <taxon>Thermofilum</taxon>
    </lineage>
</organism>
<dbReference type="Pfam" id="PF01909">
    <property type="entry name" value="NTP_transf_2"/>
    <property type="match status" value="1"/>
</dbReference>
<proteinExistence type="predicted"/>
<evidence type="ECO:0000259" key="2">
    <source>
        <dbReference type="Pfam" id="PF01909"/>
    </source>
</evidence>